<evidence type="ECO:0000313" key="3">
    <source>
        <dbReference type="EMBL" id="GAA1420102.1"/>
    </source>
</evidence>
<protein>
    <recommendedName>
        <fullName evidence="2">Phosphatidic acid phosphatase type 2/haloperoxidase domain-containing protein</fullName>
    </recommendedName>
</protein>
<evidence type="ECO:0000313" key="4">
    <source>
        <dbReference type="Proteomes" id="UP001501266"/>
    </source>
</evidence>
<sequence>MTTTASRRERLQAWNERFLVEERHLPLAARRRLYATSSVLIVMGLAAFTVLLVGVLTQSGLAQLDEPVDAWFDGFRSPDTTALMIALAIVFGPIALPAIVLVVVTVWTIAAKHIWRPLLLAVGMLAGVALALIIAPIVGRPRPPIADMLFGTDHTSSFPSGHVLGASDFFLLLAFLLASRVQQRWFTASAVAVAVVMIVAQAAGRIYLGYHYLSDVSASIALSMVIVGVVIAVDTRRTARVPGERAAATPIVAER</sequence>
<dbReference type="Proteomes" id="UP001501266">
    <property type="component" value="Unassembled WGS sequence"/>
</dbReference>
<keyword evidence="1" id="KW-0472">Membrane</keyword>
<dbReference type="CDD" id="cd03392">
    <property type="entry name" value="PAP2_like_2"/>
    <property type="match status" value="1"/>
</dbReference>
<comment type="caution">
    <text evidence="3">The sequence shown here is derived from an EMBL/GenBank/DDBJ whole genome shotgun (WGS) entry which is preliminary data.</text>
</comment>
<keyword evidence="1" id="KW-0812">Transmembrane</keyword>
<dbReference type="Pfam" id="PF01569">
    <property type="entry name" value="PAP2"/>
    <property type="match status" value="1"/>
</dbReference>
<dbReference type="SUPFAM" id="SSF48317">
    <property type="entry name" value="Acid phosphatase/Vanadium-dependent haloperoxidase"/>
    <property type="match status" value="1"/>
</dbReference>
<feature type="domain" description="Phosphatidic acid phosphatase type 2/haloperoxidase" evidence="2">
    <location>
        <begin position="117"/>
        <end position="231"/>
    </location>
</feature>
<gene>
    <name evidence="3" type="ORF">GCM10009640_09030</name>
</gene>
<feature type="transmembrane region" description="Helical" evidence="1">
    <location>
        <begin position="81"/>
        <end position="106"/>
    </location>
</feature>
<feature type="transmembrane region" description="Helical" evidence="1">
    <location>
        <begin position="118"/>
        <end position="138"/>
    </location>
</feature>
<name>A0ABN1YSD8_9MICO</name>
<keyword evidence="1" id="KW-1133">Transmembrane helix</keyword>
<proteinExistence type="predicted"/>
<evidence type="ECO:0000256" key="1">
    <source>
        <dbReference type="SAM" id="Phobius"/>
    </source>
</evidence>
<feature type="transmembrane region" description="Helical" evidence="1">
    <location>
        <begin position="158"/>
        <end position="178"/>
    </location>
</feature>
<reference evidence="3 4" key="1">
    <citation type="journal article" date="2019" name="Int. J. Syst. Evol. Microbiol.">
        <title>The Global Catalogue of Microorganisms (GCM) 10K type strain sequencing project: providing services to taxonomists for standard genome sequencing and annotation.</title>
        <authorList>
            <consortium name="The Broad Institute Genomics Platform"/>
            <consortium name="The Broad Institute Genome Sequencing Center for Infectious Disease"/>
            <person name="Wu L."/>
            <person name="Ma J."/>
        </authorList>
    </citation>
    <scope>NUCLEOTIDE SEQUENCE [LARGE SCALE GENOMIC DNA]</scope>
    <source>
        <strain evidence="3 4">JCM 12398</strain>
    </source>
</reference>
<dbReference type="SMART" id="SM00014">
    <property type="entry name" value="acidPPc"/>
    <property type="match status" value="1"/>
</dbReference>
<feature type="transmembrane region" description="Helical" evidence="1">
    <location>
        <begin position="185"/>
        <end position="204"/>
    </location>
</feature>
<feature type="transmembrane region" description="Helical" evidence="1">
    <location>
        <begin position="216"/>
        <end position="233"/>
    </location>
</feature>
<dbReference type="EMBL" id="BAAAKK010000001">
    <property type="protein sequence ID" value="GAA1420102.1"/>
    <property type="molecule type" value="Genomic_DNA"/>
</dbReference>
<keyword evidence="4" id="KW-1185">Reference proteome</keyword>
<dbReference type="Gene3D" id="1.20.144.10">
    <property type="entry name" value="Phosphatidic acid phosphatase type 2/haloperoxidase"/>
    <property type="match status" value="1"/>
</dbReference>
<dbReference type="InterPro" id="IPR036938">
    <property type="entry name" value="PAP2/HPO_sf"/>
</dbReference>
<dbReference type="RefSeq" id="WP_343917752.1">
    <property type="nucleotide sequence ID" value="NZ_BAAAKK010000001.1"/>
</dbReference>
<dbReference type="InterPro" id="IPR000326">
    <property type="entry name" value="PAP2/HPO"/>
</dbReference>
<dbReference type="PANTHER" id="PTHR14969:SF13">
    <property type="entry name" value="AT30094P"/>
    <property type="match status" value="1"/>
</dbReference>
<accession>A0ABN1YSD8</accession>
<feature type="transmembrane region" description="Helical" evidence="1">
    <location>
        <begin position="33"/>
        <end position="61"/>
    </location>
</feature>
<organism evidence="3 4">
    <name type="scientific">Agrococcus citreus</name>
    <dbReference type="NCBI Taxonomy" id="84643"/>
    <lineage>
        <taxon>Bacteria</taxon>
        <taxon>Bacillati</taxon>
        <taxon>Actinomycetota</taxon>
        <taxon>Actinomycetes</taxon>
        <taxon>Micrococcales</taxon>
        <taxon>Microbacteriaceae</taxon>
        <taxon>Agrococcus</taxon>
    </lineage>
</organism>
<dbReference type="PANTHER" id="PTHR14969">
    <property type="entry name" value="SPHINGOSINE-1-PHOSPHATE PHOSPHOHYDROLASE"/>
    <property type="match status" value="1"/>
</dbReference>
<evidence type="ECO:0000259" key="2">
    <source>
        <dbReference type="SMART" id="SM00014"/>
    </source>
</evidence>